<feature type="compositionally biased region" description="Basic and acidic residues" evidence="14">
    <location>
        <begin position="652"/>
        <end position="664"/>
    </location>
</feature>
<sequence length="695" mass="79838">MGIHFAVPLKKAGCFANLASSLQEVNSRHFPFFSFKAVSSAPVDNRNRDEEMVTRCIIEVLSSALSKSSVPTVTPECRQVLKKSGKEFKGEEKGENENSKFEVRLLRDPTDASVAHWSSSREETGAPGEDTQDQTKTDNEKWVEGGGHSREEVDKPEESLPPSNQQESKEAKIHHSEESGGEEREEGEGKNYPKGEHREDAGEEKYLEAQGEKQSTFSNKRSDTTGKKKEESWSRADTHSVGLHEKTHSREQGSQESGEEARRQEKQPRELSNHDQSEEESEEVEEDGTSEVTKRRPRHHHGRSRPNKSSQEGHPVLEERRHGPEESEEADVTTASLGEKRGHHPTHYRPSEEEPEYGEEARSYPGFQVPEGLRGPQYGGRGSEEDRAARPQSEESQERQYQRSHTNSKLESMANRHGEETEERRGHEGAKGGQHRGRGGEPGAYSAPDTREEKRFLGEGHYPVHHEGPIDKAKRYPQSKWQEEENTYLNYGEDGDQGKWWQQEELLDPEESREEVRFPDRQYAPYPTAEKRKRLGVLLNPYFDPLQWKNSDFEKKDNPDDSFREGEDGNGLTLADKNFFPEYNYEWWEKRPFSEDVNWGYEKRSFARAPHLDFKRQYDDGVAELDQLLHYRKKSAEFPDFYDSEEQAGPHQEAEDAKGRADQRILTEEEKKELENLAAMDLELQKIAEKFSQRG</sequence>
<organism evidence="15 16">
    <name type="scientific">Myodes glareolus</name>
    <name type="common">Bank vole</name>
    <name type="synonym">Clethrionomys glareolus</name>
    <dbReference type="NCBI Taxonomy" id="447135"/>
    <lineage>
        <taxon>Eukaryota</taxon>
        <taxon>Metazoa</taxon>
        <taxon>Chordata</taxon>
        <taxon>Craniata</taxon>
        <taxon>Vertebrata</taxon>
        <taxon>Euteleostomi</taxon>
        <taxon>Mammalia</taxon>
        <taxon>Eutheria</taxon>
        <taxon>Euarchontoglires</taxon>
        <taxon>Glires</taxon>
        <taxon>Rodentia</taxon>
        <taxon>Myomorpha</taxon>
        <taxon>Muroidea</taxon>
        <taxon>Cricetidae</taxon>
        <taxon>Arvicolinae</taxon>
        <taxon>Myodes</taxon>
    </lineage>
</organism>
<dbReference type="PRINTS" id="PR00659">
    <property type="entry name" value="CHROMOGRANIN"/>
</dbReference>
<dbReference type="EMBL" id="JBBHLL010000262">
    <property type="protein sequence ID" value="KAK7807740.1"/>
    <property type="molecule type" value="Genomic_DNA"/>
</dbReference>
<dbReference type="PANTHER" id="PTHR10583">
    <property type="entry name" value="CHROMOGRANIN"/>
    <property type="match status" value="1"/>
</dbReference>
<evidence type="ECO:0000256" key="6">
    <source>
        <dbReference type="ARBA" id="ARBA00022685"/>
    </source>
</evidence>
<evidence type="ECO:0000256" key="11">
    <source>
        <dbReference type="ARBA" id="ARBA00039221"/>
    </source>
</evidence>
<keyword evidence="9" id="KW-1015">Disulfide bond</keyword>
<comment type="subunit">
    <text evidence="13">Interacts with ITPR1 in the secretory granules.</text>
</comment>
<evidence type="ECO:0000256" key="4">
    <source>
        <dbReference type="ARBA" id="ARBA00022553"/>
    </source>
</evidence>
<dbReference type="GO" id="GO:0030141">
    <property type="term" value="C:secretory granule"/>
    <property type="evidence" value="ECO:0007669"/>
    <property type="project" value="InterPro"/>
</dbReference>
<evidence type="ECO:0000256" key="5">
    <source>
        <dbReference type="ARBA" id="ARBA00022641"/>
    </source>
</evidence>
<proteinExistence type="inferred from homology"/>
<evidence type="ECO:0000313" key="16">
    <source>
        <dbReference type="Proteomes" id="UP001488838"/>
    </source>
</evidence>
<evidence type="ECO:0000256" key="12">
    <source>
        <dbReference type="ARBA" id="ARBA00042410"/>
    </source>
</evidence>
<keyword evidence="6" id="KW-0165">Cleavage on pair of basic residues</keyword>
<dbReference type="InterPro" id="IPR018054">
    <property type="entry name" value="Chromogranin_CS"/>
</dbReference>
<protein>
    <recommendedName>
        <fullName evidence="11">Secretogranin-1</fullName>
    </recommendedName>
    <alternativeName>
        <fullName evidence="12">Chromogranin-B</fullName>
    </alternativeName>
</protein>
<keyword evidence="4" id="KW-0597">Phosphoprotein</keyword>
<evidence type="ECO:0000256" key="2">
    <source>
        <dbReference type="ARBA" id="ARBA00005723"/>
    </source>
</evidence>
<feature type="region of interest" description="Disordered" evidence="14">
    <location>
        <begin position="549"/>
        <end position="571"/>
    </location>
</feature>
<evidence type="ECO:0000256" key="9">
    <source>
        <dbReference type="ARBA" id="ARBA00023157"/>
    </source>
</evidence>
<feature type="compositionally biased region" description="Basic and acidic residues" evidence="14">
    <location>
        <begin position="220"/>
        <end position="276"/>
    </location>
</feature>
<feature type="compositionally biased region" description="Basic and acidic residues" evidence="14">
    <location>
        <begin position="167"/>
        <end position="211"/>
    </location>
</feature>
<feature type="compositionally biased region" description="Acidic residues" evidence="14">
    <location>
        <begin position="277"/>
        <end position="289"/>
    </location>
</feature>
<dbReference type="GO" id="GO:0005615">
    <property type="term" value="C:extracellular space"/>
    <property type="evidence" value="ECO:0007669"/>
    <property type="project" value="TreeGrafter"/>
</dbReference>
<dbReference type="PROSITE" id="PS00422">
    <property type="entry name" value="GRANINS_1"/>
    <property type="match status" value="1"/>
</dbReference>
<accession>A0AAW0HZT1</accession>
<dbReference type="InterPro" id="IPR001990">
    <property type="entry name" value="Granin"/>
</dbReference>
<keyword evidence="8" id="KW-0654">Proteoglycan</keyword>
<feature type="compositionally biased region" description="Basic residues" evidence="14">
    <location>
        <begin position="295"/>
        <end position="306"/>
    </location>
</feature>
<evidence type="ECO:0000256" key="14">
    <source>
        <dbReference type="SAM" id="MobiDB-lite"/>
    </source>
</evidence>
<evidence type="ECO:0000313" key="15">
    <source>
        <dbReference type="EMBL" id="KAK7807740.1"/>
    </source>
</evidence>
<dbReference type="PANTHER" id="PTHR10583:SF4">
    <property type="entry name" value="SECRETOGRANIN-1"/>
    <property type="match status" value="1"/>
</dbReference>
<feature type="region of interest" description="Disordered" evidence="14">
    <location>
        <begin position="86"/>
        <end position="456"/>
    </location>
</feature>
<name>A0AAW0HZT1_MYOGA</name>
<reference evidence="15 16" key="1">
    <citation type="journal article" date="2023" name="bioRxiv">
        <title>Conserved and derived expression patterns and positive selection on dental genes reveal complex evolutionary context of ever-growing rodent molars.</title>
        <authorList>
            <person name="Calamari Z.T."/>
            <person name="Song A."/>
            <person name="Cohen E."/>
            <person name="Akter M."/>
            <person name="Roy R.D."/>
            <person name="Hallikas O."/>
            <person name="Christensen M.M."/>
            <person name="Li P."/>
            <person name="Marangoni P."/>
            <person name="Jernvall J."/>
            <person name="Klein O.D."/>
        </authorList>
    </citation>
    <scope>NUCLEOTIDE SEQUENCE [LARGE SCALE GENOMIC DNA]</scope>
    <source>
        <strain evidence="15">V071</strain>
    </source>
</reference>
<gene>
    <name evidence="15" type="ORF">U0070_026148</name>
</gene>
<keyword evidence="3" id="KW-0964">Secreted</keyword>
<feature type="compositionally biased region" description="Basic and acidic residues" evidence="14">
    <location>
        <begin position="86"/>
        <end position="110"/>
    </location>
</feature>
<feature type="compositionally biased region" description="Basic and acidic residues" evidence="14">
    <location>
        <begin position="414"/>
        <end position="430"/>
    </location>
</feature>
<feature type="compositionally biased region" description="Basic and acidic residues" evidence="14">
    <location>
        <begin position="551"/>
        <end position="567"/>
    </location>
</feature>
<keyword evidence="5" id="KW-0765">Sulfation</keyword>
<evidence type="ECO:0000256" key="13">
    <source>
        <dbReference type="ARBA" id="ARBA00044763"/>
    </source>
</evidence>
<keyword evidence="7" id="KW-0732">Signal</keyword>
<evidence type="ECO:0000256" key="3">
    <source>
        <dbReference type="ARBA" id="ARBA00022525"/>
    </source>
</evidence>
<feature type="region of interest" description="Disordered" evidence="14">
    <location>
        <begin position="640"/>
        <end position="664"/>
    </location>
</feature>
<evidence type="ECO:0000256" key="10">
    <source>
        <dbReference type="ARBA" id="ARBA00023180"/>
    </source>
</evidence>
<feature type="compositionally biased region" description="Basic and acidic residues" evidence="14">
    <location>
        <begin position="133"/>
        <end position="158"/>
    </location>
</feature>
<feature type="compositionally biased region" description="Basic and acidic residues" evidence="14">
    <location>
        <begin position="315"/>
        <end position="325"/>
    </location>
</feature>
<dbReference type="Pfam" id="PF01271">
    <property type="entry name" value="Granin"/>
    <property type="match status" value="1"/>
</dbReference>
<comment type="caution">
    <text evidence="15">The sequence shown here is derived from an EMBL/GenBank/DDBJ whole genome shotgun (WGS) entry which is preliminary data.</text>
</comment>
<dbReference type="InterPro" id="IPR001819">
    <property type="entry name" value="Chromogranin_AB"/>
</dbReference>
<dbReference type="AlphaFoldDB" id="A0AAW0HZT1"/>
<feature type="compositionally biased region" description="Basic and acidic residues" evidence="14">
    <location>
        <begin position="382"/>
        <end position="401"/>
    </location>
</feature>
<keyword evidence="16" id="KW-1185">Reference proteome</keyword>
<comment type="subcellular location">
    <subcellularLocation>
        <location evidence="1">Secreted</location>
    </subcellularLocation>
</comment>
<evidence type="ECO:0000256" key="1">
    <source>
        <dbReference type="ARBA" id="ARBA00004613"/>
    </source>
</evidence>
<keyword evidence="10" id="KW-0325">Glycoprotein</keyword>
<evidence type="ECO:0000256" key="7">
    <source>
        <dbReference type="ARBA" id="ARBA00022729"/>
    </source>
</evidence>
<dbReference type="Proteomes" id="UP001488838">
    <property type="component" value="Unassembled WGS sequence"/>
</dbReference>
<comment type="similarity">
    <text evidence="2">Belongs to the chromogranin/secretogranin protein family.</text>
</comment>
<evidence type="ECO:0000256" key="8">
    <source>
        <dbReference type="ARBA" id="ARBA00022974"/>
    </source>
</evidence>